<dbReference type="InterPro" id="IPR016130">
    <property type="entry name" value="Tyr_Pase_AS"/>
</dbReference>
<dbReference type="InterPro" id="IPR055214">
    <property type="entry name" value="PTP-NADK"/>
</dbReference>
<dbReference type="Gene3D" id="3.90.190.10">
    <property type="entry name" value="Protein tyrosine phosphatase superfamily"/>
    <property type="match status" value="1"/>
</dbReference>
<dbReference type="PROSITE" id="PS00383">
    <property type="entry name" value="TYR_PHOSPHATASE_1"/>
    <property type="match status" value="1"/>
</dbReference>
<dbReference type="SUPFAM" id="SSF52799">
    <property type="entry name" value="(Phosphotyrosine protein) phosphatases II"/>
    <property type="match status" value="1"/>
</dbReference>
<proteinExistence type="inferred from homology"/>
<dbReference type="Pfam" id="PF22741">
    <property type="entry name" value="PTP-NADK"/>
    <property type="match status" value="1"/>
</dbReference>
<feature type="domain" description="DSP-PTPase phosphatase fused to NAD+ Kinase" evidence="2">
    <location>
        <begin position="38"/>
        <end position="149"/>
    </location>
</feature>
<evidence type="ECO:0000313" key="3">
    <source>
        <dbReference type="EMBL" id="PWF21550.1"/>
    </source>
</evidence>
<dbReference type="Proteomes" id="UP000245212">
    <property type="component" value="Unassembled WGS sequence"/>
</dbReference>
<sequence>MMFKLLKQLALGGTGLLVVVAVHAGINQMTGNFHEVIDGQLYRSAQPDGDDLREYVEEHGIRTVLNLRDEDRGPWYQEESQTAEALGVRLVNYPFSSGKGLSVEEAEELALLMETLPKPLLIHCEHGANRTGLAAAIYVDAVAKGSDLAAFWQLSPYYGHVPIKGIGRYAIFESYLDFQRLSDL</sequence>
<comment type="caution">
    <text evidence="3">The sequence shown here is derived from an EMBL/GenBank/DDBJ whole genome shotgun (WGS) entry which is preliminary data.</text>
</comment>
<evidence type="ECO:0000259" key="2">
    <source>
        <dbReference type="Pfam" id="PF22741"/>
    </source>
</evidence>
<accession>A0A2V1JZF7</accession>
<organism evidence="3 4">
    <name type="scientific">Corticimicrobacter populi</name>
    <dbReference type="NCBI Taxonomy" id="2175229"/>
    <lineage>
        <taxon>Bacteria</taxon>
        <taxon>Pseudomonadati</taxon>
        <taxon>Pseudomonadota</taxon>
        <taxon>Betaproteobacteria</taxon>
        <taxon>Burkholderiales</taxon>
        <taxon>Alcaligenaceae</taxon>
        <taxon>Corticimicrobacter</taxon>
    </lineage>
</organism>
<dbReference type="EMBL" id="QETA01000007">
    <property type="protein sequence ID" value="PWF21550.1"/>
    <property type="molecule type" value="Genomic_DNA"/>
</dbReference>
<evidence type="ECO:0000256" key="1">
    <source>
        <dbReference type="ARBA" id="ARBA00009580"/>
    </source>
</evidence>
<dbReference type="PANTHER" id="PTHR31126">
    <property type="entry name" value="TYROSINE-PROTEIN PHOSPHATASE"/>
    <property type="match status" value="1"/>
</dbReference>
<dbReference type="GO" id="GO:0016791">
    <property type="term" value="F:phosphatase activity"/>
    <property type="evidence" value="ECO:0007669"/>
    <property type="project" value="TreeGrafter"/>
</dbReference>
<keyword evidence="4" id="KW-1185">Reference proteome</keyword>
<reference evidence="4" key="1">
    <citation type="submission" date="2018-05" db="EMBL/GenBank/DDBJ databases">
        <authorList>
            <person name="Li Y."/>
        </authorList>
    </citation>
    <scope>NUCLEOTIDE SEQUENCE [LARGE SCALE GENOMIC DNA]</scope>
    <source>
        <strain evidence="4">3d-2-2</strain>
    </source>
</reference>
<dbReference type="CDD" id="cd14529">
    <property type="entry name" value="TpbA-like"/>
    <property type="match status" value="1"/>
</dbReference>
<dbReference type="RefSeq" id="WP_109062893.1">
    <property type="nucleotide sequence ID" value="NZ_QETA01000007.1"/>
</dbReference>
<dbReference type="PANTHER" id="PTHR31126:SF72">
    <property type="entry name" value="DUAL SPECIFICITY PROTEIN PHOSPHATASE TPBA"/>
    <property type="match status" value="1"/>
</dbReference>
<gene>
    <name evidence="3" type="ORF">DD235_14975</name>
</gene>
<protein>
    <submittedName>
        <fullName evidence="3">Tyrosine protein phosphatase</fullName>
    </submittedName>
</protein>
<comment type="similarity">
    <text evidence="1">Belongs to the protein-tyrosine phosphatase family.</text>
</comment>
<name>A0A2V1JZF7_9BURK</name>
<evidence type="ECO:0000313" key="4">
    <source>
        <dbReference type="Proteomes" id="UP000245212"/>
    </source>
</evidence>
<dbReference type="InterPro" id="IPR029021">
    <property type="entry name" value="Prot-tyrosine_phosphatase-like"/>
</dbReference>
<dbReference type="AlphaFoldDB" id="A0A2V1JZF7"/>